<evidence type="ECO:0000313" key="2">
    <source>
        <dbReference type="EMBL" id="CAD9476438.1"/>
    </source>
</evidence>
<name>A0A7S2MD34_9STRA</name>
<dbReference type="PANTHER" id="PTHR22504">
    <property type="entry name" value="REPRESSOR OF RNA POLYMERASE III TRANSCRIPTION MAF1"/>
    <property type="match status" value="1"/>
</dbReference>
<dbReference type="Gene3D" id="3.40.1000.50">
    <property type="entry name" value="Repressor of RNA polymerase III transcription Maf1"/>
    <property type="match status" value="1"/>
</dbReference>
<evidence type="ECO:0000256" key="1">
    <source>
        <dbReference type="SAM" id="MobiDB-lite"/>
    </source>
</evidence>
<proteinExistence type="predicted"/>
<dbReference type="InterPro" id="IPR015257">
    <property type="entry name" value="Maf1"/>
</dbReference>
<dbReference type="InterPro" id="IPR038564">
    <property type="entry name" value="Maf1_sf"/>
</dbReference>
<evidence type="ECO:0008006" key="3">
    <source>
        <dbReference type="Google" id="ProtNLM"/>
    </source>
</evidence>
<reference evidence="2" key="1">
    <citation type="submission" date="2021-01" db="EMBL/GenBank/DDBJ databases">
        <authorList>
            <person name="Corre E."/>
            <person name="Pelletier E."/>
            <person name="Niang G."/>
            <person name="Scheremetjew M."/>
            <person name="Finn R."/>
            <person name="Kale V."/>
            <person name="Holt S."/>
            <person name="Cochrane G."/>
            <person name="Meng A."/>
            <person name="Brown T."/>
            <person name="Cohen L."/>
        </authorList>
    </citation>
    <scope>NUCLEOTIDE SEQUENCE</scope>
    <source>
        <strain evidence="2">CCMP826</strain>
    </source>
</reference>
<dbReference type="GO" id="GO:0000994">
    <property type="term" value="F:RNA polymerase III core binding"/>
    <property type="evidence" value="ECO:0007669"/>
    <property type="project" value="TreeGrafter"/>
</dbReference>
<feature type="compositionally biased region" description="Basic and acidic residues" evidence="1">
    <location>
        <begin position="73"/>
        <end position="83"/>
    </location>
</feature>
<dbReference type="GO" id="GO:0016480">
    <property type="term" value="P:negative regulation of transcription by RNA polymerase III"/>
    <property type="evidence" value="ECO:0007669"/>
    <property type="project" value="InterPro"/>
</dbReference>
<accession>A0A7S2MD34</accession>
<dbReference type="GO" id="GO:0005634">
    <property type="term" value="C:nucleus"/>
    <property type="evidence" value="ECO:0007669"/>
    <property type="project" value="TreeGrafter"/>
</dbReference>
<gene>
    <name evidence="2" type="ORF">HTAM1171_LOCUS2583</name>
</gene>
<organism evidence="2">
    <name type="scientific">Helicotheca tamesis</name>
    <dbReference type="NCBI Taxonomy" id="374047"/>
    <lineage>
        <taxon>Eukaryota</taxon>
        <taxon>Sar</taxon>
        <taxon>Stramenopiles</taxon>
        <taxon>Ochrophyta</taxon>
        <taxon>Bacillariophyta</taxon>
        <taxon>Mediophyceae</taxon>
        <taxon>Lithodesmiophycidae</taxon>
        <taxon>Lithodesmiales</taxon>
        <taxon>Lithodesmiaceae</taxon>
        <taxon>Helicotheca</taxon>
    </lineage>
</organism>
<feature type="compositionally biased region" description="Low complexity" evidence="1">
    <location>
        <begin position="167"/>
        <end position="179"/>
    </location>
</feature>
<dbReference type="AlphaFoldDB" id="A0A7S2MD34"/>
<dbReference type="PANTHER" id="PTHR22504:SF0">
    <property type="entry name" value="REPRESSOR OF RNA POLYMERASE III TRANSCRIPTION MAF1 HOMOLOG"/>
    <property type="match status" value="1"/>
</dbReference>
<dbReference type="EMBL" id="HBGV01004266">
    <property type="protein sequence ID" value="CAD9476438.1"/>
    <property type="molecule type" value="Transcribed_RNA"/>
</dbReference>
<feature type="compositionally biased region" description="Polar residues" evidence="1">
    <location>
        <begin position="111"/>
        <end position="131"/>
    </location>
</feature>
<feature type="region of interest" description="Disordered" evidence="1">
    <location>
        <begin position="73"/>
        <end position="188"/>
    </location>
</feature>
<dbReference type="Pfam" id="PF09174">
    <property type="entry name" value="Maf1"/>
    <property type="match status" value="1"/>
</dbReference>
<protein>
    <recommendedName>
        <fullName evidence="3">Repressor of RNA polymerase III transcription</fullName>
    </recommendedName>
</protein>
<sequence length="466" mass="49782">MKFLDDGKLGDLTSELSDANLCGTNHRVINGRIEAYTMKRAGTDKKIAHALGERYLHEIEEVESEMAKFKKALGKDGGSHNIEENEDEKNEASRSSGGGTSSTSRRRRSQSVDIWTTSSTPNKGATSNGNNGVLKPSRRKRASSFDITNTRRQRLGLGINDKNDLRSSSSPSALGSSPPQNYFSNSPLGDFHEMGTRRLMTDLILTLNASFPDYDFSYVRPSHFVRLPSPTTAMNRTNEKLSEFAATTPSKGRGFLPKLWNAIDEVIVLSECEVYSYVPPTRDEDDDPLGFLSQSLAGDENAVGGDGFTSIGGNDGSEASTSRVTLWSFNYFFVNKSLKRIVFFTCVQTMNNEAALILDDEDYVDSIGVMDTGAARAGGEVGLDRVAGYISSPGSSFSAPIVEDFHPAAGGLSTSAVFAGTAPSASGLSGYYSLGGSSVAASDMTFDLDADAGAACSVAPPTVATT</sequence>